<evidence type="ECO:0000313" key="4">
    <source>
        <dbReference type="Proteomes" id="UP000616885"/>
    </source>
</evidence>
<organism evidence="3 4">
    <name type="scientific">Bionectria ochroleuca</name>
    <name type="common">Gliocladium roseum</name>
    <dbReference type="NCBI Taxonomy" id="29856"/>
    <lineage>
        <taxon>Eukaryota</taxon>
        <taxon>Fungi</taxon>
        <taxon>Dikarya</taxon>
        <taxon>Ascomycota</taxon>
        <taxon>Pezizomycotina</taxon>
        <taxon>Sordariomycetes</taxon>
        <taxon>Hypocreomycetidae</taxon>
        <taxon>Hypocreales</taxon>
        <taxon>Bionectriaceae</taxon>
        <taxon>Clonostachys</taxon>
    </lineage>
</organism>
<dbReference type="Gene3D" id="3.30.700.20">
    <property type="entry name" value="Hypothetical protein ph0010, domain 1"/>
    <property type="match status" value="1"/>
</dbReference>
<sequence>MASAAHCIGCFEVLDAHLNKRKPLSLEDIEASWENYSKSKPVAPKLPALARLAAPSDSSLPASSASSVSSSSTPNGGDSASTPATSTSSLSFASVARVTASTSTPLFVTWNTFDNDDDDDDDDETSLRGCIGTFEPLPLSSGIPEYALIAALHDTRFSPISRRELSSLQVAVTLLTDFEEVDDPYDWVVGTHGIRLSFHDRGRRYGSTYLPDVASEQGWTKEEALFSLTRKAGWMGSHSRWQELDLKVTRYQGKKHELAYKDFKKWQEWVESAKS</sequence>
<protein>
    <recommendedName>
        <fullName evidence="2">AMMECR1 domain-containing protein</fullName>
    </recommendedName>
</protein>
<feature type="region of interest" description="Disordered" evidence="1">
    <location>
        <begin position="58"/>
        <end position="86"/>
    </location>
</feature>
<dbReference type="Proteomes" id="UP000616885">
    <property type="component" value="Unassembled WGS sequence"/>
</dbReference>
<dbReference type="InterPro" id="IPR023473">
    <property type="entry name" value="AMMECR1"/>
</dbReference>
<evidence type="ECO:0000256" key="1">
    <source>
        <dbReference type="SAM" id="MobiDB-lite"/>
    </source>
</evidence>
<dbReference type="PROSITE" id="PS51112">
    <property type="entry name" value="AMMECR1"/>
    <property type="match status" value="1"/>
</dbReference>
<dbReference type="PANTHER" id="PTHR13016:SF0">
    <property type="entry name" value="AMME SYNDROME CANDIDATE GENE 1 PROTEIN"/>
    <property type="match status" value="1"/>
</dbReference>
<dbReference type="PANTHER" id="PTHR13016">
    <property type="entry name" value="AMMECR1 HOMOLOG"/>
    <property type="match status" value="1"/>
</dbReference>
<dbReference type="AlphaFoldDB" id="A0A8H7NIN7"/>
<dbReference type="NCBIfam" id="TIGR00296">
    <property type="entry name" value="TIGR00296 family protein"/>
    <property type="match status" value="1"/>
</dbReference>
<dbReference type="Pfam" id="PF01871">
    <property type="entry name" value="AMMECR1"/>
    <property type="match status" value="1"/>
</dbReference>
<feature type="domain" description="AMMECR1" evidence="2">
    <location>
        <begin position="1"/>
        <end position="267"/>
    </location>
</feature>
<feature type="compositionally biased region" description="Low complexity" evidence="1">
    <location>
        <begin position="58"/>
        <end position="72"/>
    </location>
</feature>
<comment type="caution">
    <text evidence="3">The sequence shown here is derived from an EMBL/GenBank/DDBJ whole genome shotgun (WGS) entry which is preliminary data.</text>
</comment>
<dbReference type="SUPFAM" id="SSF143447">
    <property type="entry name" value="AMMECR1-like"/>
    <property type="match status" value="1"/>
</dbReference>
<name>A0A8H7NIN7_BIOOC</name>
<proteinExistence type="predicted"/>
<evidence type="ECO:0000313" key="3">
    <source>
        <dbReference type="EMBL" id="KAF9756699.1"/>
    </source>
</evidence>
<reference evidence="3" key="1">
    <citation type="submission" date="2020-10" db="EMBL/GenBank/DDBJ databases">
        <title>High-Quality Genome Resource of Clonostachys rosea strain S41 by Oxford Nanopore Long-Read Sequencing.</title>
        <authorList>
            <person name="Wang H."/>
        </authorList>
    </citation>
    <scope>NUCLEOTIDE SEQUENCE</scope>
    <source>
        <strain evidence="3">S41</strain>
    </source>
</reference>
<dbReference type="InterPro" id="IPR036071">
    <property type="entry name" value="AMMECR1_dom_sf"/>
</dbReference>
<evidence type="ECO:0000259" key="2">
    <source>
        <dbReference type="PROSITE" id="PS51112"/>
    </source>
</evidence>
<gene>
    <name evidence="3" type="ORF">IM811_007643</name>
</gene>
<accession>A0A8H7NIN7</accession>
<dbReference type="InterPro" id="IPR002733">
    <property type="entry name" value="AMMECR1_domain"/>
</dbReference>
<dbReference type="InterPro" id="IPR027485">
    <property type="entry name" value="AMMECR1_N"/>
</dbReference>
<dbReference type="EMBL" id="JADCTT010000002">
    <property type="protein sequence ID" value="KAF9756699.1"/>
    <property type="molecule type" value="Genomic_DNA"/>
</dbReference>